<dbReference type="RefSeq" id="WP_070787856.1">
    <property type="nucleotide sequence ID" value="NZ_MKIQ01000027.1"/>
</dbReference>
<evidence type="ECO:0000313" key="3">
    <source>
        <dbReference type="Proteomes" id="UP000177273"/>
    </source>
</evidence>
<dbReference type="EMBL" id="MKIQ01000027">
    <property type="protein sequence ID" value="OFI46723.1"/>
    <property type="molecule type" value="Genomic_DNA"/>
</dbReference>
<accession>A0A9Q5JG48</accession>
<dbReference type="AlphaFoldDB" id="A0A9Q5JG48"/>
<keyword evidence="3" id="KW-1185">Reference proteome</keyword>
<dbReference type="InterPro" id="IPR014054">
    <property type="entry name" value="Phage_regulatory_Rha"/>
</dbReference>
<dbReference type="Proteomes" id="UP000177273">
    <property type="component" value="Unassembled WGS sequence"/>
</dbReference>
<dbReference type="NCBIfam" id="TIGR02681">
    <property type="entry name" value="phage_pRha"/>
    <property type="match status" value="1"/>
</dbReference>
<dbReference type="Pfam" id="PF09669">
    <property type="entry name" value="Phage_pRha"/>
    <property type="match status" value="1"/>
</dbReference>
<dbReference type="InterPro" id="IPR018878">
    <property type="entry name" value="ORF6C_dom"/>
</dbReference>
<name>A0A9Q5JG48_9LACT</name>
<evidence type="ECO:0000313" key="2">
    <source>
        <dbReference type="EMBL" id="OFI46723.1"/>
    </source>
</evidence>
<comment type="caution">
    <text evidence="2">The sequence shown here is derived from an EMBL/GenBank/DDBJ whole genome shotgun (WGS) entry which is preliminary data.</text>
</comment>
<evidence type="ECO:0000259" key="1">
    <source>
        <dbReference type="Pfam" id="PF10552"/>
    </source>
</evidence>
<protein>
    <submittedName>
        <fullName evidence="2">Antirepressor</fullName>
    </submittedName>
</protein>
<feature type="domain" description="ORF6C" evidence="1">
    <location>
        <begin position="113"/>
        <end position="219"/>
    </location>
</feature>
<organism evidence="2 3">
    <name type="scientific">Floricoccus penangensis</name>
    <dbReference type="NCBI Taxonomy" id="1859475"/>
    <lineage>
        <taxon>Bacteria</taxon>
        <taxon>Bacillati</taxon>
        <taxon>Bacillota</taxon>
        <taxon>Bacilli</taxon>
        <taxon>Lactobacillales</taxon>
        <taxon>Streptococcaceae</taxon>
        <taxon>Floricoccus</taxon>
    </lineage>
</organism>
<proteinExistence type="predicted"/>
<sequence length="223" mass="25679">MNTLNLERTLTSNEVSKMIGKEHSKLMRDIRTYITYLDEAKIGSVDFFIDSTYQDSKNETRPNYLLTKQGCEMVSNKLTGAKGVQFTAMYVSRFNKMEEDLKAIPTSPRELAKLALAANEEVNERVDKIDTRLTEIEENKPINTEDYGTIGRNVSKKVHKIISERHLEVEARKLLFKDLNSSIKQVFNVPNRGRIKDKDFEKVLDFIRGWEPSSVTNAKLKEL</sequence>
<gene>
    <name evidence="2" type="ORF">BG262_02690</name>
</gene>
<reference evidence="3" key="1">
    <citation type="submission" date="2016-09" db="EMBL/GenBank/DDBJ databases">
        <title>Draft genome sequence of a novel species of the family Streptococcaceae isolated from flowers.</title>
        <authorList>
            <person name="Chuah L.-O."/>
            <person name="Yap K.-P."/>
            <person name="Thong K.L."/>
            <person name="Liong M.T."/>
            <person name="Ahmad R."/>
            <person name="Rusul G."/>
        </authorList>
    </citation>
    <scope>NUCLEOTIDE SEQUENCE [LARGE SCALE GENOMIC DNA]</scope>
    <source>
        <strain evidence="3">HibF3</strain>
    </source>
</reference>
<dbReference type="OrthoDB" id="9812611at2"/>
<dbReference type="Pfam" id="PF10552">
    <property type="entry name" value="ORF6C"/>
    <property type="match status" value="1"/>
</dbReference>